<comment type="caution">
    <text evidence="3">The sequence shown here is derived from an EMBL/GenBank/DDBJ whole genome shotgun (WGS) entry which is preliminary data.</text>
</comment>
<sequence>MAALMLGALRALLVLLFAGAVAAQAAGYAVARAVLGEDAAVVVAVLAVAGLVCVEVVLVCVWALAPLARDGRIFETERRPDRWVRGAVGALAIGAGLATVGLGYLLVSGAASTPAGATVAVLAAAVAAAAAALALLVDVMRRLLHRATGLHDELAEVV</sequence>
<feature type="transmembrane region" description="Helical" evidence="1">
    <location>
        <begin position="86"/>
        <end position="107"/>
    </location>
</feature>
<evidence type="ECO:0000256" key="1">
    <source>
        <dbReference type="SAM" id="Phobius"/>
    </source>
</evidence>
<reference evidence="3 4" key="1">
    <citation type="submission" date="2020-07" db="EMBL/GenBank/DDBJ databases">
        <title>Sequencing the genomes of 1000 actinobacteria strains.</title>
        <authorList>
            <person name="Klenk H.-P."/>
        </authorList>
    </citation>
    <scope>NUCLEOTIDE SEQUENCE [LARGE SCALE GENOMIC DNA]</scope>
    <source>
        <strain evidence="3 4">DSM 26474</strain>
    </source>
</reference>
<name>A0A852SPB4_9MICO</name>
<dbReference type="RefSeq" id="WP_179547737.1">
    <property type="nucleotide sequence ID" value="NZ_BSEW01000001.1"/>
</dbReference>
<feature type="chain" id="PRO_5032912837" evidence="2">
    <location>
        <begin position="26"/>
        <end position="158"/>
    </location>
</feature>
<dbReference type="Pfam" id="PF11188">
    <property type="entry name" value="DUF2975"/>
    <property type="match status" value="1"/>
</dbReference>
<dbReference type="InterPro" id="IPR021354">
    <property type="entry name" value="DUF2975"/>
</dbReference>
<dbReference type="EMBL" id="JACCBM010000001">
    <property type="protein sequence ID" value="NYD70636.1"/>
    <property type="molecule type" value="Genomic_DNA"/>
</dbReference>
<dbReference type="Proteomes" id="UP000549913">
    <property type="component" value="Unassembled WGS sequence"/>
</dbReference>
<feature type="transmembrane region" description="Helical" evidence="1">
    <location>
        <begin position="119"/>
        <end position="137"/>
    </location>
</feature>
<evidence type="ECO:0000313" key="3">
    <source>
        <dbReference type="EMBL" id="NYD70636.1"/>
    </source>
</evidence>
<accession>A0A852SPB4</accession>
<feature type="transmembrane region" description="Helical" evidence="1">
    <location>
        <begin position="41"/>
        <end position="65"/>
    </location>
</feature>
<keyword evidence="1" id="KW-0812">Transmembrane</keyword>
<keyword evidence="4" id="KW-1185">Reference proteome</keyword>
<keyword evidence="1" id="KW-1133">Transmembrane helix</keyword>
<evidence type="ECO:0000256" key="2">
    <source>
        <dbReference type="SAM" id="SignalP"/>
    </source>
</evidence>
<organism evidence="3 4">
    <name type="scientific">Herbiconiux flava</name>
    <dbReference type="NCBI Taxonomy" id="881268"/>
    <lineage>
        <taxon>Bacteria</taxon>
        <taxon>Bacillati</taxon>
        <taxon>Actinomycetota</taxon>
        <taxon>Actinomycetes</taxon>
        <taxon>Micrococcales</taxon>
        <taxon>Microbacteriaceae</taxon>
        <taxon>Herbiconiux</taxon>
    </lineage>
</organism>
<feature type="signal peptide" evidence="2">
    <location>
        <begin position="1"/>
        <end position="25"/>
    </location>
</feature>
<evidence type="ECO:0000313" key="4">
    <source>
        <dbReference type="Proteomes" id="UP000549913"/>
    </source>
</evidence>
<dbReference type="AlphaFoldDB" id="A0A852SPB4"/>
<keyword evidence="1" id="KW-0472">Membrane</keyword>
<keyword evidence="2" id="KW-0732">Signal</keyword>
<protein>
    <submittedName>
        <fullName evidence="3">Sterol desaturase/sphingolipid hydroxylase (Fatty acid hydroxylase superfamily)</fullName>
    </submittedName>
</protein>
<gene>
    <name evidence="3" type="ORF">BJ984_001794</name>
</gene>
<proteinExistence type="predicted"/>